<dbReference type="GO" id="GO:0003726">
    <property type="term" value="F:double-stranded RNA adenosine deaminase activity"/>
    <property type="evidence" value="ECO:0007669"/>
    <property type="project" value="InterPro"/>
</dbReference>
<dbReference type="SMART" id="SM00550">
    <property type="entry name" value="Zalpha"/>
    <property type="match status" value="1"/>
</dbReference>
<dbReference type="Pfam" id="PF02295">
    <property type="entry name" value="z-alpha"/>
    <property type="match status" value="1"/>
</dbReference>
<name>A0A813G4R1_POLGL</name>
<dbReference type="Proteomes" id="UP000654075">
    <property type="component" value="Unassembled WGS sequence"/>
</dbReference>
<accession>A0A813G4R1</accession>
<keyword evidence="2" id="KW-1133">Transmembrane helix</keyword>
<dbReference type="InterPro" id="IPR042371">
    <property type="entry name" value="Z_dom"/>
</dbReference>
<evidence type="ECO:0000313" key="5">
    <source>
        <dbReference type="Proteomes" id="UP000654075"/>
    </source>
</evidence>
<comment type="caution">
    <text evidence="4">The sequence shown here is derived from an EMBL/GenBank/DDBJ whole genome shotgun (WGS) entry which is preliminary data.</text>
</comment>
<dbReference type="Gene3D" id="1.10.10.10">
    <property type="entry name" value="Winged helix-like DNA-binding domain superfamily/Winged helix DNA-binding domain"/>
    <property type="match status" value="1"/>
</dbReference>
<keyword evidence="2" id="KW-0812">Transmembrane</keyword>
<dbReference type="GO" id="GO:0003723">
    <property type="term" value="F:RNA binding"/>
    <property type="evidence" value="ECO:0007669"/>
    <property type="project" value="UniProtKB-KW"/>
</dbReference>
<dbReference type="EMBL" id="CAJNNV010026294">
    <property type="protein sequence ID" value="CAE8617830.1"/>
    <property type="molecule type" value="Genomic_DNA"/>
</dbReference>
<keyword evidence="5" id="KW-1185">Reference proteome</keyword>
<reference evidence="4" key="1">
    <citation type="submission" date="2021-02" db="EMBL/GenBank/DDBJ databases">
        <authorList>
            <person name="Dougan E. K."/>
            <person name="Rhodes N."/>
            <person name="Thang M."/>
            <person name="Chan C."/>
        </authorList>
    </citation>
    <scope>NUCLEOTIDE SEQUENCE</scope>
</reference>
<gene>
    <name evidence="4" type="ORF">PGLA1383_LOCUS35488</name>
</gene>
<evidence type="ECO:0000259" key="3">
    <source>
        <dbReference type="PROSITE" id="PS50139"/>
    </source>
</evidence>
<feature type="domain" description="Z-binding" evidence="3">
    <location>
        <begin position="44"/>
        <end position="108"/>
    </location>
</feature>
<protein>
    <recommendedName>
        <fullName evidence="3">Z-binding domain-containing protein</fullName>
    </recommendedName>
</protein>
<evidence type="ECO:0000256" key="2">
    <source>
        <dbReference type="SAM" id="Phobius"/>
    </source>
</evidence>
<feature type="transmembrane region" description="Helical" evidence="2">
    <location>
        <begin position="6"/>
        <end position="35"/>
    </location>
</feature>
<dbReference type="SUPFAM" id="SSF46785">
    <property type="entry name" value="Winged helix' DNA-binding domain"/>
    <property type="match status" value="1"/>
</dbReference>
<sequence length="108" mass="11588">MLCYVVVVLVAIVVVVVDVVGCWLLVVVVGCCCWCNKVKGNSASSSTDTLEMQLLRILRATAGSVPLAQIRTQLSVEKAELNRVLYSLQAQGLVRKTSESPPVWAAVA</sequence>
<keyword evidence="1" id="KW-0694">RNA-binding</keyword>
<evidence type="ECO:0000313" key="4">
    <source>
        <dbReference type="EMBL" id="CAE8617830.1"/>
    </source>
</evidence>
<dbReference type="InterPro" id="IPR036390">
    <property type="entry name" value="WH_DNA-bd_sf"/>
</dbReference>
<organism evidence="4 5">
    <name type="scientific">Polarella glacialis</name>
    <name type="common">Dinoflagellate</name>
    <dbReference type="NCBI Taxonomy" id="89957"/>
    <lineage>
        <taxon>Eukaryota</taxon>
        <taxon>Sar</taxon>
        <taxon>Alveolata</taxon>
        <taxon>Dinophyceae</taxon>
        <taxon>Suessiales</taxon>
        <taxon>Suessiaceae</taxon>
        <taxon>Polarella</taxon>
    </lineage>
</organism>
<dbReference type="InterPro" id="IPR036388">
    <property type="entry name" value="WH-like_DNA-bd_sf"/>
</dbReference>
<dbReference type="PROSITE" id="PS50139">
    <property type="entry name" value="Z_BINDING"/>
    <property type="match status" value="1"/>
</dbReference>
<keyword evidence="2" id="KW-0472">Membrane</keyword>
<proteinExistence type="predicted"/>
<evidence type="ECO:0000256" key="1">
    <source>
        <dbReference type="ARBA" id="ARBA00022884"/>
    </source>
</evidence>
<dbReference type="AlphaFoldDB" id="A0A813G4R1"/>